<dbReference type="PANTHER" id="PTHR22916">
    <property type="entry name" value="GLYCOSYLTRANSFERASE"/>
    <property type="match status" value="1"/>
</dbReference>
<comment type="caution">
    <text evidence="2">The sequence shown here is derived from an EMBL/GenBank/DDBJ whole genome shotgun (WGS) entry which is preliminary data.</text>
</comment>
<name>A0A7Y2P047_9BURK</name>
<dbReference type="Pfam" id="PF00535">
    <property type="entry name" value="Glycos_transf_2"/>
    <property type="match status" value="1"/>
</dbReference>
<dbReference type="InterPro" id="IPR001173">
    <property type="entry name" value="Glyco_trans_2-like"/>
</dbReference>
<dbReference type="Proteomes" id="UP000533905">
    <property type="component" value="Unassembled WGS sequence"/>
</dbReference>
<evidence type="ECO:0000313" key="2">
    <source>
        <dbReference type="EMBL" id="NNG23803.1"/>
    </source>
</evidence>
<dbReference type="CDD" id="cd06433">
    <property type="entry name" value="GT_2_WfgS_like"/>
    <property type="match status" value="1"/>
</dbReference>
<evidence type="ECO:0000313" key="3">
    <source>
        <dbReference type="Proteomes" id="UP000533905"/>
    </source>
</evidence>
<keyword evidence="2" id="KW-0808">Transferase</keyword>
<gene>
    <name evidence="2" type="ORF">HGB41_12440</name>
</gene>
<accession>A0A7Y2P047</accession>
<organism evidence="2 3">
    <name type="scientific">Telluria aromaticivorans</name>
    <dbReference type="NCBI Taxonomy" id="2725995"/>
    <lineage>
        <taxon>Bacteria</taxon>
        <taxon>Pseudomonadati</taxon>
        <taxon>Pseudomonadota</taxon>
        <taxon>Betaproteobacteria</taxon>
        <taxon>Burkholderiales</taxon>
        <taxon>Oxalobacteraceae</taxon>
        <taxon>Telluria group</taxon>
        <taxon>Telluria</taxon>
    </lineage>
</organism>
<reference evidence="2 3" key="1">
    <citation type="submission" date="2020-04" db="EMBL/GenBank/DDBJ databases">
        <title>Massilia sp. nov., a cold adapted bacteria isolated from Arctic soil.</title>
        <authorList>
            <person name="Son J."/>
            <person name="Ka J.-O."/>
        </authorList>
    </citation>
    <scope>NUCLEOTIDE SEQUENCE [LARGE SCALE GENOMIC DNA]</scope>
    <source>
        <strain evidence="2 3">ML15P13</strain>
    </source>
</reference>
<sequence>MPNKPTFSIVTCTWNSAATLADTLASVQSQTCQDFEHIFVDGGSTDATLDMIAAYPGNKRVLRDVGGGISRAMNQGIEAASGDIIAHLHSDDYYNGPGVLATVKRAFEQASLAGKPVDWVYGNIQILKDGKMVPPYAMPAFSYRAFVSGRSSIPHPAVFVRKSAFERVGVFDETLKYAMDIDLWLRLGATAQPAMIDQPLTVFRDHAGSVSSSNRLKARQEEFNVRRRHMDKAPLAFGIYCLRYLKRLHGLQAAQAVPTQ</sequence>
<dbReference type="RefSeq" id="WP_171084719.1">
    <property type="nucleotide sequence ID" value="NZ_JABAIV010000003.1"/>
</dbReference>
<evidence type="ECO:0000259" key="1">
    <source>
        <dbReference type="Pfam" id="PF00535"/>
    </source>
</evidence>
<dbReference type="PANTHER" id="PTHR22916:SF3">
    <property type="entry name" value="UDP-GLCNAC:BETAGAL BETA-1,3-N-ACETYLGLUCOSAMINYLTRANSFERASE-LIKE PROTEIN 1"/>
    <property type="match status" value="1"/>
</dbReference>
<dbReference type="Gene3D" id="3.90.550.10">
    <property type="entry name" value="Spore Coat Polysaccharide Biosynthesis Protein SpsA, Chain A"/>
    <property type="match status" value="1"/>
</dbReference>
<dbReference type="InterPro" id="IPR029044">
    <property type="entry name" value="Nucleotide-diphossugar_trans"/>
</dbReference>
<dbReference type="EMBL" id="JABAIV010000003">
    <property type="protein sequence ID" value="NNG23803.1"/>
    <property type="molecule type" value="Genomic_DNA"/>
</dbReference>
<dbReference type="GO" id="GO:0016758">
    <property type="term" value="F:hexosyltransferase activity"/>
    <property type="evidence" value="ECO:0007669"/>
    <property type="project" value="UniProtKB-ARBA"/>
</dbReference>
<keyword evidence="3" id="KW-1185">Reference proteome</keyword>
<feature type="domain" description="Glycosyltransferase 2-like" evidence="1">
    <location>
        <begin position="8"/>
        <end position="110"/>
    </location>
</feature>
<dbReference type="SUPFAM" id="SSF53448">
    <property type="entry name" value="Nucleotide-diphospho-sugar transferases"/>
    <property type="match status" value="1"/>
</dbReference>
<protein>
    <submittedName>
        <fullName evidence="2">Glycosyltransferase</fullName>
    </submittedName>
</protein>
<dbReference type="AlphaFoldDB" id="A0A7Y2P047"/>
<proteinExistence type="predicted"/>